<keyword evidence="7" id="KW-0597">Phosphoprotein</keyword>
<dbReference type="PANTHER" id="PTHR48051:SF43">
    <property type="entry name" value="PH DOMAIN AND LEUCINE RICH REPEAT PROTEIN PHOSPHATASE 1"/>
    <property type="match status" value="1"/>
</dbReference>
<dbReference type="PROSITE" id="PS51746">
    <property type="entry name" value="PPM_2"/>
    <property type="match status" value="1"/>
</dbReference>
<evidence type="ECO:0000259" key="18">
    <source>
        <dbReference type="PROSITE" id="PS51746"/>
    </source>
</evidence>
<dbReference type="InterPro" id="IPR055071">
    <property type="entry name" value="RA_PHLPP-like"/>
</dbReference>
<evidence type="ECO:0000256" key="4">
    <source>
        <dbReference type="ARBA" id="ARBA00004496"/>
    </source>
</evidence>
<evidence type="ECO:0000256" key="12">
    <source>
        <dbReference type="ARBA" id="ARBA00022912"/>
    </source>
</evidence>
<dbReference type="Proteomes" id="UP000261580">
    <property type="component" value="Unassembled WGS sequence"/>
</dbReference>
<dbReference type="PANTHER" id="PTHR48051">
    <property type="match status" value="1"/>
</dbReference>
<feature type="region of interest" description="Disordered" evidence="17">
    <location>
        <begin position="1480"/>
        <end position="1506"/>
    </location>
</feature>
<dbReference type="InterPro" id="IPR050216">
    <property type="entry name" value="LRR_domain-containing"/>
</dbReference>
<dbReference type="InterPro" id="IPR001932">
    <property type="entry name" value="PPM-type_phosphatase-like_dom"/>
</dbReference>
<feature type="region of interest" description="Disordered" evidence="17">
    <location>
        <begin position="421"/>
        <end position="483"/>
    </location>
</feature>
<keyword evidence="6" id="KW-0963">Cytoplasm</keyword>
<protein>
    <recommendedName>
        <fullName evidence="5">protein-serine/threonine phosphatase</fullName>
        <ecNumber evidence="5">3.1.3.16</ecNumber>
    </recommendedName>
</protein>
<keyword evidence="9" id="KW-0479">Metal-binding</keyword>
<dbReference type="OMA" id="CHNQIRE"/>
<feature type="region of interest" description="Disordered" evidence="17">
    <location>
        <begin position="271"/>
        <end position="333"/>
    </location>
</feature>
<dbReference type="Bgee" id="ENSNBRG00000013249">
    <property type="expression patterns" value="Expressed in zone of skin and 5 other cell types or tissues"/>
</dbReference>
<feature type="domain" description="PPM-type phosphatase" evidence="18">
    <location>
        <begin position="1084"/>
        <end position="1331"/>
    </location>
</feature>
<dbReference type="EC" id="3.1.3.16" evidence="5"/>
<dbReference type="InterPro" id="IPR036457">
    <property type="entry name" value="PPM-type-like_dom_sf"/>
</dbReference>
<evidence type="ECO:0000256" key="7">
    <source>
        <dbReference type="ARBA" id="ARBA00022553"/>
    </source>
</evidence>
<organism evidence="19 20">
    <name type="scientific">Neolamprologus brichardi</name>
    <name type="common">Fairy cichlid</name>
    <name type="synonym">Lamprologus brichardi</name>
    <dbReference type="NCBI Taxonomy" id="32507"/>
    <lineage>
        <taxon>Eukaryota</taxon>
        <taxon>Metazoa</taxon>
        <taxon>Chordata</taxon>
        <taxon>Craniata</taxon>
        <taxon>Vertebrata</taxon>
        <taxon>Euteleostomi</taxon>
        <taxon>Actinopterygii</taxon>
        <taxon>Neopterygii</taxon>
        <taxon>Teleostei</taxon>
        <taxon>Neoteleostei</taxon>
        <taxon>Acanthomorphata</taxon>
        <taxon>Ovalentaria</taxon>
        <taxon>Cichlomorphae</taxon>
        <taxon>Cichliformes</taxon>
        <taxon>Cichlidae</taxon>
        <taxon>African cichlids</taxon>
        <taxon>Pseudocrenilabrinae</taxon>
        <taxon>Lamprologini</taxon>
        <taxon>Neolamprologus</taxon>
    </lineage>
</organism>
<dbReference type="GO" id="GO:0005737">
    <property type="term" value="C:cytoplasm"/>
    <property type="evidence" value="ECO:0007669"/>
    <property type="project" value="UniProtKB-SubCell"/>
</dbReference>
<keyword evidence="15" id="KW-0539">Nucleus</keyword>
<sequence>MESVQAVAEDGASDGGATKLMKKPSGLSVAQGTPADDGGGRLAPSRAEAKNGNSLSHSASTAGTSASNRAVASNGRSSSSNSSSLLLRRRRLKRNLSAAAAATTTTSAVTAACGAKMNSALSSASLHTRSLDRKTLMKHRQNMQLQSADREWVRADLHRGAIHVHDRLTPSYPRPVLCTMDTTAGEVALRLSKLSSKSSSVMRIFCKDASKTDQNGNCNVNYEYNDNQGKVKEDSSIKCSHLTPLETTDLRTRPNDRLRLLLMENADVRQKQQDVDGKLFTPESEDNITCSLSDLNSNSNMDTPNDDDSEHRNGVDSYGLNSGSDVESSAFDDLSSGARLSEHRDSLSDDMILGTEASILSPSFDSATEGHDMYGSSSDELELDCPASSSSMDPISQHHTNGITAVTANYKQCNVGHLSDVTSDVGPDSRLSPHSLGSLPPSSSSGSLSRAGSTGNTPDIQDPDCGQGAVKTGLTAHQNGDSYNSSPTLYVQLHGEAVRRLSPDERPLQIQNDFLFKLGFKNPWRVQEEGLNTEIGSLLRFYAVDVHQTKSNERVPPSAGSRARLTIFLSCKTNRMKPHSSITLVFSLIILFTVSRFSRLRSLNLSNNHLGQFPLAICDIPTLTEVNLSCNYLASVPSSVGAMTNLQTFLLDGNSLNELPNELGSLQRLSYLGLSFNQFNHVPQVLERLSSMEKLCMAGNHLETLTLQNFRLLHVKHIDLRLNKISIMVPDEPDLLRHVTQLDVRDNRLTELDASVFPRLEVLHCERNHITSLKAKGCLLKGIYASNNELRLLDVSPVPSNLSYMDISRNHMESLPDWLCEAKKLEVLDASHNLIAELPARLLCSNSLRKLSAGHNQLQKLPERVERPLLEVLDVQHNQLVELPCNLFLKSDSLRCVNASANKLEHLPPSSLSEESHSILQEFYLTNNRLTDKCVPMLTGHTHLRVLHMAYNHLQTFPASKMAKLEELEEVDLSGNMLKTVPTTIMNCRRMHTLIAHSNAIEVFPEVMQLMEMKCVDLSCNELSEITLPENLPPKLQELDLTGNPRLNLDHKTLEQLNNIRCFRIDPPPTFSSSEASGGPAVWSHGYTEASGVKNKLCVAALSVNSFCGSREALYGVFDGDRNVEVPYLLQCTMNDVLAEEIHKTKSEEDYMTNTFLVMQRKLGTAGQKLGGSAALCHIRHDPTDPGGCFTLTAANVGKCQAILCRDGKPLSLSLLHNVGLEEEYRRIRQHKAIITEDNKVNGVTDSTRIMGYSFLYPSVIPCPYVQTVTLTPQDEFFILGSRGLWDAVSPTEAVEAVRNVPDGLAAAKKLCTLAQGYGCTDSLSAVVVQLNVSEDCCSCCCSDPPQPPPSPGLGPYPPSSSAIKERPSDGSLPVPPSSCSEISSEISTSEMSSEVGSTASSDEPPQSSLLPSSRSCCALHPACLAHSFQRQLSSATFSSALSDNGLDSEDEEPIAGVFSNGSRVEVEADVHCLKAQSCLSSSPKTPVPSSSSQEPGVGCGDGGKLAGKRRVNGSVAQQEKSHNLIEVAADAPSKKSGGYFTAPAQPDPDDQFIIPPELEEEVKEIMKQHQQKQQKPAGTDQPTDYYDTPL</sequence>
<keyword evidence="14" id="KW-0464">Manganese</keyword>
<feature type="compositionally biased region" description="Low complexity" evidence="17">
    <location>
        <begin position="429"/>
        <end position="453"/>
    </location>
</feature>
<feature type="compositionally biased region" description="Polar residues" evidence="17">
    <location>
        <begin position="1572"/>
        <end position="1583"/>
    </location>
</feature>
<name>A0A3Q4H3Q3_NEOBR</name>
<dbReference type="GO" id="GO:0004722">
    <property type="term" value="F:protein serine/threonine phosphatase activity"/>
    <property type="evidence" value="ECO:0007669"/>
    <property type="project" value="UniProtKB-EC"/>
</dbReference>
<dbReference type="PROSITE" id="PS51450">
    <property type="entry name" value="LRR"/>
    <property type="match status" value="2"/>
</dbReference>
<evidence type="ECO:0000256" key="6">
    <source>
        <dbReference type="ARBA" id="ARBA00022490"/>
    </source>
</evidence>
<evidence type="ECO:0000256" key="9">
    <source>
        <dbReference type="ARBA" id="ARBA00022723"/>
    </source>
</evidence>
<feature type="region of interest" description="Disordered" evidence="17">
    <location>
        <begin position="363"/>
        <end position="393"/>
    </location>
</feature>
<evidence type="ECO:0000256" key="2">
    <source>
        <dbReference type="ARBA" id="ARBA00004123"/>
    </source>
</evidence>
<dbReference type="SMART" id="SM00332">
    <property type="entry name" value="PP2Cc"/>
    <property type="match status" value="1"/>
</dbReference>
<keyword evidence="8" id="KW-0433">Leucine-rich repeat</keyword>
<evidence type="ECO:0000256" key="10">
    <source>
        <dbReference type="ARBA" id="ARBA00022737"/>
    </source>
</evidence>
<evidence type="ECO:0000256" key="14">
    <source>
        <dbReference type="ARBA" id="ARBA00023211"/>
    </source>
</evidence>
<feature type="compositionally biased region" description="Low complexity" evidence="17">
    <location>
        <begin position="54"/>
        <end position="85"/>
    </location>
</feature>
<dbReference type="GeneTree" id="ENSGT00940000158137"/>
<dbReference type="Pfam" id="PF00560">
    <property type="entry name" value="LRR_1"/>
    <property type="match status" value="1"/>
</dbReference>
<feature type="region of interest" description="Disordered" evidence="17">
    <location>
        <begin position="1351"/>
        <end position="1409"/>
    </location>
</feature>
<dbReference type="GO" id="GO:0046872">
    <property type="term" value="F:metal ion binding"/>
    <property type="evidence" value="ECO:0007669"/>
    <property type="project" value="UniProtKB-KW"/>
</dbReference>
<comment type="cofactor">
    <cofactor evidence="1">
        <name>Mn(2+)</name>
        <dbReference type="ChEBI" id="CHEBI:29035"/>
    </cofactor>
</comment>
<keyword evidence="11" id="KW-0378">Hydrolase</keyword>
<dbReference type="CDD" id="cd00143">
    <property type="entry name" value="PP2Cc"/>
    <property type="match status" value="1"/>
</dbReference>
<accession>A0A3Q4H3Q3</accession>
<comment type="catalytic activity">
    <reaction evidence="16">
        <text>O-phospho-L-threonyl-[protein] + H2O = L-threonyl-[protein] + phosphate</text>
        <dbReference type="Rhea" id="RHEA:47004"/>
        <dbReference type="Rhea" id="RHEA-COMP:11060"/>
        <dbReference type="Rhea" id="RHEA-COMP:11605"/>
        <dbReference type="ChEBI" id="CHEBI:15377"/>
        <dbReference type="ChEBI" id="CHEBI:30013"/>
        <dbReference type="ChEBI" id="CHEBI:43474"/>
        <dbReference type="ChEBI" id="CHEBI:61977"/>
        <dbReference type="EC" id="3.1.3.16"/>
    </reaction>
</comment>
<dbReference type="STRING" id="32507.ENSNBRP00000017195"/>
<evidence type="ECO:0000256" key="13">
    <source>
        <dbReference type="ARBA" id="ARBA00023136"/>
    </source>
</evidence>
<feature type="compositionally biased region" description="Low complexity" evidence="17">
    <location>
        <begin position="1481"/>
        <end position="1493"/>
    </location>
</feature>
<feature type="region of interest" description="Disordered" evidence="17">
    <location>
        <begin position="1559"/>
        <end position="1591"/>
    </location>
</feature>
<proteinExistence type="predicted"/>
<dbReference type="InterPro" id="IPR032675">
    <property type="entry name" value="LRR_dom_sf"/>
</dbReference>
<dbReference type="FunFam" id="3.80.10.10:FF:000027">
    <property type="entry name" value="PH domain and leucine rich repeat protein phosphatase 2"/>
    <property type="match status" value="1"/>
</dbReference>
<feature type="compositionally biased region" description="Low complexity" evidence="17">
    <location>
        <begin position="291"/>
        <end position="300"/>
    </location>
</feature>
<feature type="region of interest" description="Disordered" evidence="17">
    <location>
        <begin position="1534"/>
        <end position="1553"/>
    </location>
</feature>
<evidence type="ECO:0000256" key="11">
    <source>
        <dbReference type="ARBA" id="ARBA00022801"/>
    </source>
</evidence>
<keyword evidence="10" id="KW-0677">Repeat</keyword>
<evidence type="ECO:0000256" key="16">
    <source>
        <dbReference type="ARBA" id="ARBA00048336"/>
    </source>
</evidence>
<reference evidence="19" key="2">
    <citation type="submission" date="2025-09" db="UniProtKB">
        <authorList>
            <consortium name="Ensembl"/>
        </authorList>
    </citation>
    <scope>IDENTIFICATION</scope>
</reference>
<dbReference type="SUPFAM" id="SSF81606">
    <property type="entry name" value="PP2C-like"/>
    <property type="match status" value="1"/>
</dbReference>
<dbReference type="SUPFAM" id="SSF52058">
    <property type="entry name" value="L domain-like"/>
    <property type="match status" value="2"/>
</dbReference>
<evidence type="ECO:0000256" key="17">
    <source>
        <dbReference type="SAM" id="MobiDB-lite"/>
    </source>
</evidence>
<dbReference type="Gene3D" id="3.60.40.10">
    <property type="entry name" value="PPM-type phosphatase domain"/>
    <property type="match status" value="1"/>
</dbReference>
<evidence type="ECO:0000256" key="1">
    <source>
        <dbReference type="ARBA" id="ARBA00001936"/>
    </source>
</evidence>
<dbReference type="Pfam" id="PF00481">
    <property type="entry name" value="PP2C"/>
    <property type="match status" value="1"/>
</dbReference>
<dbReference type="GO" id="GO:0016020">
    <property type="term" value="C:membrane"/>
    <property type="evidence" value="ECO:0007669"/>
    <property type="project" value="UniProtKB-SubCell"/>
</dbReference>
<dbReference type="FunFam" id="3.60.40.10:FF:000003">
    <property type="entry name" value="PH domain and leucine-rich repeat protein phosphatase 1"/>
    <property type="match status" value="1"/>
</dbReference>
<dbReference type="InterPro" id="IPR001611">
    <property type="entry name" value="Leu-rich_rpt"/>
</dbReference>
<evidence type="ECO:0000256" key="8">
    <source>
        <dbReference type="ARBA" id="ARBA00022614"/>
    </source>
</evidence>
<reference evidence="19" key="1">
    <citation type="submission" date="2025-08" db="UniProtKB">
        <authorList>
            <consortium name="Ensembl"/>
        </authorList>
    </citation>
    <scope>IDENTIFICATION</scope>
</reference>
<dbReference type="SMART" id="SM00364">
    <property type="entry name" value="LRR_BAC"/>
    <property type="match status" value="11"/>
</dbReference>
<dbReference type="Gene3D" id="3.80.10.10">
    <property type="entry name" value="Ribonuclease Inhibitor"/>
    <property type="match status" value="3"/>
</dbReference>
<dbReference type="Ensembl" id="ENSNBRT00000017659.1">
    <property type="protein sequence ID" value="ENSNBRP00000017195.1"/>
    <property type="gene ID" value="ENSNBRG00000013249.1"/>
</dbReference>
<dbReference type="GO" id="GO:0005634">
    <property type="term" value="C:nucleus"/>
    <property type="evidence" value="ECO:0007669"/>
    <property type="project" value="UniProtKB-SubCell"/>
</dbReference>
<dbReference type="InterPro" id="IPR003591">
    <property type="entry name" value="Leu-rich_rpt_typical-subtyp"/>
</dbReference>
<evidence type="ECO:0000313" key="19">
    <source>
        <dbReference type="Ensembl" id="ENSNBRP00000017195.1"/>
    </source>
</evidence>
<keyword evidence="20" id="KW-1185">Reference proteome</keyword>
<dbReference type="SMART" id="SM00369">
    <property type="entry name" value="LRR_TYP"/>
    <property type="match status" value="10"/>
</dbReference>
<evidence type="ECO:0000256" key="15">
    <source>
        <dbReference type="ARBA" id="ARBA00023242"/>
    </source>
</evidence>
<evidence type="ECO:0000313" key="20">
    <source>
        <dbReference type="Proteomes" id="UP000261580"/>
    </source>
</evidence>
<dbReference type="FunFam" id="3.80.10.10:FF:000173">
    <property type="entry name" value="PH domain and leucine rich repeat protein phosphatase 1"/>
    <property type="match status" value="1"/>
</dbReference>
<keyword evidence="13" id="KW-0472">Membrane</keyword>
<keyword evidence="12" id="KW-0904">Protein phosphatase</keyword>
<feature type="compositionally biased region" description="Low complexity" evidence="17">
    <location>
        <begin position="1378"/>
        <end position="1409"/>
    </location>
</feature>
<dbReference type="Pfam" id="PF23010">
    <property type="entry name" value="RA_3"/>
    <property type="match status" value="1"/>
</dbReference>
<evidence type="ECO:0000256" key="5">
    <source>
        <dbReference type="ARBA" id="ARBA00013081"/>
    </source>
</evidence>
<comment type="subcellular location">
    <subcellularLocation>
        <location evidence="4">Cytoplasm</location>
    </subcellularLocation>
    <subcellularLocation>
        <location evidence="3">Membrane</location>
        <topology evidence="3">Peripheral membrane protein</topology>
    </subcellularLocation>
    <subcellularLocation>
        <location evidence="2">Nucleus</location>
    </subcellularLocation>
</comment>
<feature type="region of interest" description="Disordered" evidence="17">
    <location>
        <begin position="1"/>
        <end position="85"/>
    </location>
</feature>
<evidence type="ECO:0000256" key="3">
    <source>
        <dbReference type="ARBA" id="ARBA00004170"/>
    </source>
</evidence>
<dbReference type="Pfam" id="PF13855">
    <property type="entry name" value="LRR_8"/>
    <property type="match status" value="2"/>
</dbReference>